<dbReference type="AlphaFoldDB" id="A0A6M3MD72"/>
<gene>
    <name evidence="2" type="ORF">MM171A00427_0014</name>
    <name evidence="3" type="ORF">MM171B00824_0001</name>
    <name evidence="1" type="ORF">MM415B02234_0007</name>
</gene>
<dbReference type="EMBL" id="MT143835">
    <property type="protein sequence ID" value="QJB03266.1"/>
    <property type="molecule type" value="Genomic_DNA"/>
</dbReference>
<organism evidence="3">
    <name type="scientific">viral metagenome</name>
    <dbReference type="NCBI Taxonomy" id="1070528"/>
    <lineage>
        <taxon>unclassified sequences</taxon>
        <taxon>metagenomes</taxon>
        <taxon>organismal metagenomes</taxon>
    </lineage>
</organism>
<dbReference type="EMBL" id="MT143695">
    <property type="protein sequence ID" value="QJB00518.1"/>
    <property type="molecule type" value="Genomic_DNA"/>
</dbReference>
<protein>
    <submittedName>
        <fullName evidence="3">Uncharacterized protein</fullName>
    </submittedName>
</protein>
<sequence length="65" mass="7271">MPQKNCRILFNQKGRPAVKECKLLAHCQKIEPLGERLPCETLLPFEAAGEPAPQKKKPRGKCVDS</sequence>
<proteinExistence type="predicted"/>
<evidence type="ECO:0000313" key="1">
    <source>
        <dbReference type="EMBL" id="QJA85289.1"/>
    </source>
</evidence>
<evidence type="ECO:0000313" key="3">
    <source>
        <dbReference type="EMBL" id="QJB03266.1"/>
    </source>
</evidence>
<name>A0A6M3MD72_9ZZZZ</name>
<dbReference type="EMBL" id="MT142566">
    <property type="protein sequence ID" value="QJA85289.1"/>
    <property type="molecule type" value="Genomic_DNA"/>
</dbReference>
<evidence type="ECO:0000313" key="2">
    <source>
        <dbReference type="EMBL" id="QJB00518.1"/>
    </source>
</evidence>
<accession>A0A6M3MD72</accession>
<reference evidence="3" key="1">
    <citation type="submission" date="2020-03" db="EMBL/GenBank/DDBJ databases">
        <title>The deep terrestrial virosphere.</title>
        <authorList>
            <person name="Holmfeldt K."/>
            <person name="Nilsson E."/>
            <person name="Simone D."/>
            <person name="Lopez-Fernandez M."/>
            <person name="Wu X."/>
            <person name="de Brujin I."/>
            <person name="Lundin D."/>
            <person name="Andersson A."/>
            <person name="Bertilsson S."/>
            <person name="Dopson M."/>
        </authorList>
    </citation>
    <scope>NUCLEOTIDE SEQUENCE</scope>
    <source>
        <strain evidence="2">MM171A00427</strain>
        <strain evidence="3">MM171B00824</strain>
        <strain evidence="1">MM415B02234</strain>
    </source>
</reference>